<dbReference type="Gene3D" id="3.40.50.10190">
    <property type="entry name" value="BRCT domain"/>
    <property type="match status" value="1"/>
</dbReference>
<keyword evidence="18" id="KW-1185">Reference proteome</keyword>
<dbReference type="Gene3D" id="6.10.250.1490">
    <property type="match status" value="1"/>
</dbReference>
<dbReference type="Pfam" id="PF16727">
    <property type="entry name" value="REV1_C"/>
    <property type="match status" value="1"/>
</dbReference>
<dbReference type="GO" id="GO:0046872">
    <property type="term" value="F:metal ion binding"/>
    <property type="evidence" value="ECO:0007669"/>
    <property type="project" value="UniProtKB-KW"/>
</dbReference>
<dbReference type="Gene3D" id="1.20.58.1280">
    <property type="entry name" value="DNA repair protein Rev1, C-terminal domain"/>
    <property type="match status" value="1"/>
</dbReference>
<keyword evidence="12" id="KW-0539">Nucleus</keyword>
<feature type="binding site" evidence="13">
    <location>
        <position position="427"/>
    </location>
    <ligand>
        <name>Mg(2+)</name>
        <dbReference type="ChEBI" id="CHEBI:18420"/>
        <label>1</label>
    </ligand>
</feature>
<dbReference type="SUPFAM" id="SSF56672">
    <property type="entry name" value="DNA/RNA polymerases"/>
    <property type="match status" value="1"/>
</dbReference>
<dbReference type="InterPro" id="IPR031991">
    <property type="entry name" value="Rev1_C"/>
</dbReference>
<dbReference type="GO" id="GO:0005634">
    <property type="term" value="C:nucleus"/>
    <property type="evidence" value="ECO:0007669"/>
    <property type="project" value="UniProtKB-SubCell"/>
</dbReference>
<dbReference type="InterPro" id="IPR012112">
    <property type="entry name" value="REV1"/>
</dbReference>
<evidence type="ECO:0000256" key="8">
    <source>
        <dbReference type="ARBA" id="ARBA00022763"/>
    </source>
</evidence>
<feature type="binding site" evidence="13">
    <location>
        <position position="275"/>
    </location>
    <ligand>
        <name>Mg(2+)</name>
        <dbReference type="ChEBI" id="CHEBI:18420"/>
        <label>1</label>
    </ligand>
</feature>
<dbReference type="GO" id="GO:0070987">
    <property type="term" value="P:error-free translesion synthesis"/>
    <property type="evidence" value="ECO:0007669"/>
    <property type="project" value="TreeGrafter"/>
</dbReference>
<evidence type="ECO:0000256" key="4">
    <source>
        <dbReference type="ARBA" id="ARBA00022634"/>
    </source>
</evidence>
<dbReference type="Gene3D" id="3.30.1490.100">
    <property type="entry name" value="DNA polymerase, Y-family, little finger domain"/>
    <property type="match status" value="1"/>
</dbReference>
<keyword evidence="7 13" id="KW-0479">Metal-binding</keyword>
<dbReference type="Proteomes" id="UP000054359">
    <property type="component" value="Unassembled WGS sequence"/>
</dbReference>
<dbReference type="Gene3D" id="3.40.1170.60">
    <property type="match status" value="1"/>
</dbReference>
<proteinExistence type="inferred from homology"/>
<dbReference type="FunFam" id="3.30.1490.100:FF:000001">
    <property type="entry name" value="DNA repair protein REV1"/>
    <property type="match status" value="1"/>
</dbReference>
<evidence type="ECO:0000256" key="3">
    <source>
        <dbReference type="ARBA" id="ARBA00020399"/>
    </source>
</evidence>
<dbReference type="Gene3D" id="1.10.150.20">
    <property type="entry name" value="5' to 3' exonuclease, C-terminal subdomain"/>
    <property type="match status" value="1"/>
</dbReference>
<feature type="domain" description="UmuC" evidence="16">
    <location>
        <begin position="271"/>
        <end position="509"/>
    </location>
</feature>
<name>A0A087TX38_STEMI</name>
<gene>
    <name evidence="17" type="ORF">X975_05666</name>
</gene>
<dbReference type="PROSITE" id="PS50172">
    <property type="entry name" value="BRCT"/>
    <property type="match status" value="1"/>
</dbReference>
<dbReference type="InterPro" id="IPR036420">
    <property type="entry name" value="BRCT_dom_sf"/>
</dbReference>
<dbReference type="GO" id="GO:0006281">
    <property type="term" value="P:DNA repair"/>
    <property type="evidence" value="ECO:0007669"/>
    <property type="project" value="UniProtKB-KW"/>
</dbReference>
<comment type="similarity">
    <text evidence="2">Belongs to the DNA polymerase type-Y family.</text>
</comment>
<dbReference type="GO" id="GO:0003887">
    <property type="term" value="F:DNA-directed DNA polymerase activity"/>
    <property type="evidence" value="ECO:0007669"/>
    <property type="project" value="InterPro"/>
</dbReference>
<keyword evidence="10" id="KW-0238">DNA-binding</keyword>
<sequence length="959" mass="107232">MLIHGGTYHYYYSSKTTHTVASNLPNSKIKNLKNQIVVTPEWITDSIKAGRLLPHQNYFLYTPEALDNQPRINANYFKTNAKVGDCNIESSATESGDISKENSFSEVEASCSNPCLISEPNKNNDLNEIIQNDFSSITKNCITTENTKISPSVKSLNYKSDFQADDTNISIQTKTENLLSAGLQQNNRLAIKAGHPEFLSEFYSHSRLHHISTAGQDLKRYVQYLIDNHKGKDYPGRTKLKMLSGINDSPLSDSPELFKSENINMNEGSVIMHLDMDCFFVSVGLRKHPELKGCPVAVTHSKGKRGGTQVGSDIDYEATHYANQARKKIGGLTSDENVETHSDTSTEKQKISISSKEYGSLSEIASCSYEARKAGIRNGMFLGEALRCCPGLKTIPYDFEGYTEVSRQLYDIVSSYTLDIEAVSCDELYIDCTELLMDTKVSPLQFASILRAEINEKTDCTASAGLGSNMLIARLANKFAKPNGQHYVCNEEIEEFMKKHKVRDLPGVGYSTSMKLEHLGVKTCDDLQKWSLSKLQQEFGPKTGQSLFSHCRGKDDRTVQPQKDRKSVSAEINYGIRFETEEELYNFINELSVEVHYRLQNISCKGKSLTLKIMVRRSDAPLETAKFMGHGVCDNVSKSVLLKTATDNPKVIGNECCLLARSLKIKPQDYRGLGIQMSKLETSQKEEKNKTGIKNFLSSKSTALPDDKNGDLKQEIFSPKKLDVVDKPTPHEGTIKHFLTNKSSPQKKLSYQSVSITPDQLDKSVLDALPDEIRKEVLEACGISMPVASYTLSQPTSAYNVKTKISKSTKRKINPHSSSKKLNPGTSKSQNRTNSTIKNCFVESAASKTIPQVTTAKQTKKANLGGAVEINEVRSLIKEWIHSTEVPLKDDVEHLRKYILELIDENLENVDLTLKYFYRLASSANKMWKEAYLTVLSYVQQKMLHKYGSMLDASSDFCS</sequence>
<evidence type="ECO:0000256" key="1">
    <source>
        <dbReference type="ARBA" id="ARBA00004123"/>
    </source>
</evidence>
<evidence type="ECO:0000256" key="12">
    <source>
        <dbReference type="ARBA" id="ARBA00023242"/>
    </source>
</evidence>
<evidence type="ECO:0000256" key="7">
    <source>
        <dbReference type="ARBA" id="ARBA00022723"/>
    </source>
</evidence>
<accession>A0A087TX38</accession>
<dbReference type="InterPro" id="IPR053848">
    <property type="entry name" value="IMS_HHH_1"/>
</dbReference>
<evidence type="ECO:0000259" key="16">
    <source>
        <dbReference type="PROSITE" id="PS50173"/>
    </source>
</evidence>
<dbReference type="CDD" id="cd17719">
    <property type="entry name" value="BRCT_Rev1"/>
    <property type="match status" value="1"/>
</dbReference>
<keyword evidence="6" id="KW-0548">Nucleotidyltransferase</keyword>
<dbReference type="OrthoDB" id="427711at2759"/>
<dbReference type="Gene3D" id="3.30.70.270">
    <property type="match status" value="2"/>
</dbReference>
<dbReference type="SUPFAM" id="SSF100879">
    <property type="entry name" value="Lesion bypass DNA polymerase (Y-family), little finger domain"/>
    <property type="match status" value="1"/>
</dbReference>
<feature type="compositionally biased region" description="Basic residues" evidence="14">
    <location>
        <begin position="804"/>
        <end position="814"/>
    </location>
</feature>
<feature type="compositionally biased region" description="Basic and acidic residues" evidence="14">
    <location>
        <begin position="338"/>
        <end position="350"/>
    </location>
</feature>
<dbReference type="SUPFAM" id="SSF52113">
    <property type="entry name" value="BRCT domain"/>
    <property type="match status" value="1"/>
</dbReference>
<dbReference type="InterPro" id="IPR043128">
    <property type="entry name" value="Rev_trsase/Diguanyl_cyclase"/>
</dbReference>
<feature type="region of interest" description="Disordered" evidence="14">
    <location>
        <begin position="332"/>
        <end position="351"/>
    </location>
</feature>
<dbReference type="OMA" id="HHYYSKT"/>
<keyword evidence="11" id="KW-0234">DNA repair</keyword>
<dbReference type="PANTHER" id="PTHR45990:SF1">
    <property type="entry name" value="DNA REPAIR PROTEIN REV1"/>
    <property type="match status" value="1"/>
</dbReference>
<dbReference type="PANTHER" id="PTHR45990">
    <property type="entry name" value="DNA REPAIR PROTEIN REV1"/>
    <property type="match status" value="1"/>
</dbReference>
<dbReference type="STRING" id="407821.A0A087TX38"/>
<evidence type="ECO:0000256" key="13">
    <source>
        <dbReference type="PIRSR" id="PIRSR036573-2"/>
    </source>
</evidence>
<dbReference type="Pfam" id="PF21999">
    <property type="entry name" value="IMS_HHH_1"/>
    <property type="match status" value="1"/>
</dbReference>
<dbReference type="InterPro" id="IPR001126">
    <property type="entry name" value="UmuC"/>
</dbReference>
<feature type="compositionally biased region" description="Polar residues" evidence="14">
    <location>
        <begin position="815"/>
        <end position="834"/>
    </location>
</feature>
<evidence type="ECO:0000313" key="17">
    <source>
        <dbReference type="EMBL" id="KFM69677.1"/>
    </source>
</evidence>
<reference evidence="17 18" key="1">
    <citation type="submission" date="2013-11" db="EMBL/GenBank/DDBJ databases">
        <title>Genome sequencing of Stegodyphus mimosarum.</title>
        <authorList>
            <person name="Bechsgaard J."/>
        </authorList>
    </citation>
    <scope>NUCLEOTIDE SEQUENCE [LARGE SCALE GENOMIC DNA]</scope>
</reference>
<keyword evidence="9 13" id="KW-0460">Magnesium</keyword>
<evidence type="ECO:0000256" key="10">
    <source>
        <dbReference type="ARBA" id="ARBA00023125"/>
    </source>
</evidence>
<evidence type="ECO:0000256" key="6">
    <source>
        <dbReference type="ARBA" id="ARBA00022695"/>
    </source>
</evidence>
<dbReference type="PIRSF" id="PIRSF036573">
    <property type="entry name" value="REV1"/>
    <property type="match status" value="1"/>
</dbReference>
<evidence type="ECO:0000256" key="2">
    <source>
        <dbReference type="ARBA" id="ARBA00010945"/>
    </source>
</evidence>
<dbReference type="InterPro" id="IPR038401">
    <property type="entry name" value="Rev1_C_sf"/>
</dbReference>
<evidence type="ECO:0000256" key="11">
    <source>
        <dbReference type="ARBA" id="ARBA00023204"/>
    </source>
</evidence>
<dbReference type="AlphaFoldDB" id="A0A087TX38"/>
<feature type="domain" description="BRCT" evidence="15">
    <location>
        <begin position="1"/>
        <end position="60"/>
    </location>
</feature>
<dbReference type="InterPro" id="IPR036775">
    <property type="entry name" value="DNA_pol_Y-fam_lit_finger_sf"/>
</dbReference>
<dbReference type="GO" id="GO:0003684">
    <property type="term" value="F:damaged DNA binding"/>
    <property type="evidence" value="ECO:0007669"/>
    <property type="project" value="InterPro"/>
</dbReference>
<keyword evidence="5" id="KW-0808">Transferase</keyword>
<evidence type="ECO:0000256" key="5">
    <source>
        <dbReference type="ARBA" id="ARBA00022679"/>
    </source>
</evidence>
<dbReference type="InterPro" id="IPR001357">
    <property type="entry name" value="BRCT_dom"/>
</dbReference>
<dbReference type="PROSITE" id="PS50173">
    <property type="entry name" value="UMUC"/>
    <property type="match status" value="1"/>
</dbReference>
<dbReference type="Pfam" id="PF00817">
    <property type="entry name" value="IMS"/>
    <property type="match status" value="2"/>
</dbReference>
<dbReference type="InterPro" id="IPR043502">
    <property type="entry name" value="DNA/RNA_pol_sf"/>
</dbReference>
<feature type="non-terminal residue" evidence="17">
    <location>
        <position position="959"/>
    </location>
</feature>
<dbReference type="GO" id="GO:0017125">
    <property type="term" value="F:deoxycytidyl transferase activity"/>
    <property type="evidence" value="ECO:0007669"/>
    <property type="project" value="TreeGrafter"/>
</dbReference>
<dbReference type="GO" id="GO:0042276">
    <property type="term" value="P:error-prone translesion synthesis"/>
    <property type="evidence" value="ECO:0007669"/>
    <property type="project" value="InterPro"/>
</dbReference>
<organism evidence="17 18">
    <name type="scientific">Stegodyphus mimosarum</name>
    <name type="common">African social velvet spider</name>
    <dbReference type="NCBI Taxonomy" id="407821"/>
    <lineage>
        <taxon>Eukaryota</taxon>
        <taxon>Metazoa</taxon>
        <taxon>Ecdysozoa</taxon>
        <taxon>Arthropoda</taxon>
        <taxon>Chelicerata</taxon>
        <taxon>Arachnida</taxon>
        <taxon>Araneae</taxon>
        <taxon>Araneomorphae</taxon>
        <taxon>Entelegynae</taxon>
        <taxon>Eresoidea</taxon>
        <taxon>Eresidae</taxon>
        <taxon>Stegodyphus</taxon>
    </lineage>
</organism>
<evidence type="ECO:0000259" key="15">
    <source>
        <dbReference type="PROSITE" id="PS50172"/>
    </source>
</evidence>
<dbReference type="Pfam" id="PF11799">
    <property type="entry name" value="IMS_C"/>
    <property type="match status" value="1"/>
</dbReference>
<protein>
    <recommendedName>
        <fullName evidence="3">DNA repair protein REV1</fullName>
    </recommendedName>
</protein>
<comment type="cofactor">
    <cofactor evidence="13">
        <name>Mg(2+)</name>
        <dbReference type="ChEBI" id="CHEBI:18420"/>
    </cofactor>
    <text evidence="13">Binds 2 magnesium ions.</text>
</comment>
<keyword evidence="4" id="KW-0237">DNA synthesis</keyword>
<feature type="binding site" evidence="13">
    <location>
        <position position="426"/>
    </location>
    <ligand>
        <name>Mg(2+)</name>
        <dbReference type="ChEBI" id="CHEBI:18420"/>
        <label>1</label>
    </ligand>
</feature>
<feature type="region of interest" description="Disordered" evidence="14">
    <location>
        <begin position="803"/>
        <end position="834"/>
    </location>
</feature>
<comment type="subcellular location">
    <subcellularLocation>
        <location evidence="1">Nucleus</location>
    </subcellularLocation>
</comment>
<evidence type="ECO:0000256" key="9">
    <source>
        <dbReference type="ARBA" id="ARBA00022842"/>
    </source>
</evidence>
<evidence type="ECO:0000313" key="18">
    <source>
        <dbReference type="Proteomes" id="UP000054359"/>
    </source>
</evidence>
<dbReference type="EMBL" id="KK117151">
    <property type="protein sequence ID" value="KFM69677.1"/>
    <property type="molecule type" value="Genomic_DNA"/>
</dbReference>
<dbReference type="CDD" id="cd01701">
    <property type="entry name" value="PolY_Rev1"/>
    <property type="match status" value="1"/>
</dbReference>
<keyword evidence="8" id="KW-0227">DNA damage</keyword>
<dbReference type="InterPro" id="IPR017961">
    <property type="entry name" value="DNA_pol_Y-fam_little_finger"/>
</dbReference>
<evidence type="ECO:0000256" key="14">
    <source>
        <dbReference type="SAM" id="MobiDB-lite"/>
    </source>
</evidence>